<protein>
    <submittedName>
        <fullName evidence="2">Uncharacterized protein</fullName>
    </submittedName>
</protein>
<evidence type="ECO:0000256" key="1">
    <source>
        <dbReference type="SAM" id="MobiDB-lite"/>
    </source>
</evidence>
<evidence type="ECO:0000313" key="2">
    <source>
        <dbReference type="EMBL" id="KKN67349.1"/>
    </source>
</evidence>
<name>A0A0F9SJY6_9ZZZZ</name>
<feature type="region of interest" description="Disordered" evidence="1">
    <location>
        <begin position="1"/>
        <end position="44"/>
    </location>
</feature>
<feature type="compositionally biased region" description="Basic residues" evidence="1">
    <location>
        <begin position="15"/>
        <end position="37"/>
    </location>
</feature>
<organism evidence="2">
    <name type="scientific">marine sediment metagenome</name>
    <dbReference type="NCBI Taxonomy" id="412755"/>
    <lineage>
        <taxon>unclassified sequences</taxon>
        <taxon>metagenomes</taxon>
        <taxon>ecological metagenomes</taxon>
    </lineage>
</organism>
<dbReference type="AlphaFoldDB" id="A0A0F9SJY6"/>
<proteinExistence type="predicted"/>
<accession>A0A0F9SJY6</accession>
<reference evidence="2" key="1">
    <citation type="journal article" date="2015" name="Nature">
        <title>Complex archaea that bridge the gap between prokaryotes and eukaryotes.</title>
        <authorList>
            <person name="Spang A."/>
            <person name="Saw J.H."/>
            <person name="Jorgensen S.L."/>
            <person name="Zaremba-Niedzwiedzka K."/>
            <person name="Martijn J."/>
            <person name="Lind A.E."/>
            <person name="van Eijk R."/>
            <person name="Schleper C."/>
            <person name="Guy L."/>
            <person name="Ettema T.J."/>
        </authorList>
    </citation>
    <scope>NUCLEOTIDE SEQUENCE</scope>
</reference>
<gene>
    <name evidence="2" type="ORF">LCGC14_0462130</name>
</gene>
<comment type="caution">
    <text evidence="2">The sequence shown here is derived from an EMBL/GenBank/DDBJ whole genome shotgun (WGS) entry which is preliminary data.</text>
</comment>
<sequence>MKKYNDNVLSPKEYQKKKRDHKISLAMRRKKKGKISNKRIEELK</sequence>
<dbReference type="EMBL" id="LAZR01000476">
    <property type="protein sequence ID" value="KKN67349.1"/>
    <property type="molecule type" value="Genomic_DNA"/>
</dbReference>